<name>A0A9P6IP71_9FUNG</name>
<dbReference type="OrthoDB" id="546434at2759"/>
<dbReference type="AlphaFoldDB" id="A0A9P6IP71"/>
<protein>
    <recommendedName>
        <fullName evidence="2">N-terminal Ras-GEF domain-containing protein</fullName>
    </recommendedName>
</protein>
<proteinExistence type="predicted"/>
<comment type="caution">
    <text evidence="3">The sequence shown here is derived from an EMBL/GenBank/DDBJ whole genome shotgun (WGS) entry which is preliminary data.</text>
</comment>
<dbReference type="InterPro" id="IPR023578">
    <property type="entry name" value="Ras_GEF_dom_sf"/>
</dbReference>
<dbReference type="Proteomes" id="UP000749646">
    <property type="component" value="Unassembled WGS sequence"/>
</dbReference>
<dbReference type="SUPFAM" id="SSF48366">
    <property type="entry name" value="Ras GEF"/>
    <property type="match status" value="1"/>
</dbReference>
<evidence type="ECO:0000313" key="3">
    <source>
        <dbReference type="EMBL" id="KAF9943581.1"/>
    </source>
</evidence>
<dbReference type="PROSITE" id="PS50212">
    <property type="entry name" value="RASGEF_NTER"/>
    <property type="match status" value="1"/>
</dbReference>
<evidence type="ECO:0000313" key="4">
    <source>
        <dbReference type="Proteomes" id="UP000749646"/>
    </source>
</evidence>
<keyword evidence="4" id="KW-1185">Reference proteome</keyword>
<organism evidence="3 4">
    <name type="scientific">Modicella reniformis</name>
    <dbReference type="NCBI Taxonomy" id="1440133"/>
    <lineage>
        <taxon>Eukaryota</taxon>
        <taxon>Fungi</taxon>
        <taxon>Fungi incertae sedis</taxon>
        <taxon>Mucoromycota</taxon>
        <taxon>Mortierellomycotina</taxon>
        <taxon>Mortierellomycetes</taxon>
        <taxon>Mortierellales</taxon>
        <taxon>Mortierellaceae</taxon>
        <taxon>Modicella</taxon>
    </lineage>
</organism>
<dbReference type="CDD" id="cd06224">
    <property type="entry name" value="REM"/>
    <property type="match status" value="1"/>
</dbReference>
<evidence type="ECO:0000259" key="2">
    <source>
        <dbReference type="PROSITE" id="PS50212"/>
    </source>
</evidence>
<dbReference type="EMBL" id="JAAAHW010009043">
    <property type="protein sequence ID" value="KAF9943581.1"/>
    <property type="molecule type" value="Genomic_DNA"/>
</dbReference>
<gene>
    <name evidence="3" type="ORF">BGZ65_000721</name>
</gene>
<feature type="domain" description="N-terminal Ras-GEF" evidence="2">
    <location>
        <begin position="32"/>
        <end position="105"/>
    </location>
</feature>
<evidence type="ECO:0000256" key="1">
    <source>
        <dbReference type="PROSITE-ProRule" id="PRU00135"/>
    </source>
</evidence>
<dbReference type="InterPro" id="IPR000651">
    <property type="entry name" value="Ras-like_Gua-exchang_fac_N"/>
</dbReference>
<sequence>MSPDHLKSTTSPSVLHICENGVDVLVLEMVGGHLHVVAGLLEKLIERLADENMQDSEYVSCFLLSHSFFIDSEDLLDKLIARFRIQPRQGEIIYFQKWQPVIQCK</sequence>
<dbReference type="GO" id="GO:0005085">
    <property type="term" value="F:guanyl-nucleotide exchange factor activity"/>
    <property type="evidence" value="ECO:0007669"/>
    <property type="project" value="UniProtKB-KW"/>
</dbReference>
<reference evidence="3" key="1">
    <citation type="journal article" date="2020" name="Fungal Divers.">
        <title>Resolving the Mortierellaceae phylogeny through synthesis of multi-gene phylogenetics and phylogenomics.</title>
        <authorList>
            <person name="Vandepol N."/>
            <person name="Liber J."/>
            <person name="Desiro A."/>
            <person name="Na H."/>
            <person name="Kennedy M."/>
            <person name="Barry K."/>
            <person name="Grigoriev I.V."/>
            <person name="Miller A.N."/>
            <person name="O'Donnell K."/>
            <person name="Stajich J.E."/>
            <person name="Bonito G."/>
        </authorList>
    </citation>
    <scope>NUCLEOTIDE SEQUENCE</scope>
    <source>
        <strain evidence="3">MES-2147</strain>
    </source>
</reference>
<dbReference type="Gene3D" id="1.20.870.10">
    <property type="entry name" value="Son of sevenless (SoS) protein Chain: S domain 1"/>
    <property type="match status" value="1"/>
</dbReference>
<keyword evidence="1" id="KW-0344">Guanine-nucleotide releasing factor</keyword>
<dbReference type="Pfam" id="PF00618">
    <property type="entry name" value="RasGEF_N"/>
    <property type="match status" value="1"/>
</dbReference>
<accession>A0A9P6IP71</accession>